<feature type="DNA-binding region" description="Homeobox" evidence="2">
    <location>
        <begin position="255"/>
        <end position="314"/>
    </location>
</feature>
<dbReference type="Gene3D" id="1.10.10.60">
    <property type="entry name" value="Homeodomain-like"/>
    <property type="match status" value="4"/>
</dbReference>
<dbReference type="InterPro" id="IPR009057">
    <property type="entry name" value="Homeodomain-like_sf"/>
</dbReference>
<dbReference type="PROSITE" id="PS50071">
    <property type="entry name" value="HOMEOBOX_2"/>
    <property type="match status" value="3"/>
</dbReference>
<comment type="subcellular location">
    <subcellularLocation>
        <location evidence="1 2 3">Nucleus</location>
    </subcellularLocation>
</comment>
<dbReference type="GO" id="GO:0005634">
    <property type="term" value="C:nucleus"/>
    <property type="evidence" value="ECO:0007669"/>
    <property type="project" value="UniProtKB-SubCell"/>
</dbReference>
<reference evidence="6 7" key="1">
    <citation type="submission" date="2016-03" db="EMBL/GenBank/DDBJ databases">
        <title>Trachymyrmex septentrionalis WGS genome.</title>
        <authorList>
            <person name="Nygaard S."/>
            <person name="Hu H."/>
            <person name="Boomsma J."/>
            <person name="Zhang G."/>
        </authorList>
    </citation>
    <scope>NUCLEOTIDE SEQUENCE [LARGE SCALE GENOMIC DNA]</scope>
    <source>
        <strain evidence="6">Tsep2-gDNA-1</strain>
        <tissue evidence="6">Whole body</tissue>
    </source>
</reference>
<feature type="DNA-binding region" description="Homeobox" evidence="2">
    <location>
        <begin position="18"/>
        <end position="69"/>
    </location>
</feature>
<dbReference type="Proteomes" id="UP000078541">
    <property type="component" value="Unassembled WGS sequence"/>
</dbReference>
<feature type="domain" description="Homeobox" evidence="5">
    <location>
        <begin position="112"/>
        <end position="163"/>
    </location>
</feature>
<evidence type="ECO:0000256" key="3">
    <source>
        <dbReference type="RuleBase" id="RU000682"/>
    </source>
</evidence>
<evidence type="ECO:0000259" key="5">
    <source>
        <dbReference type="PROSITE" id="PS50071"/>
    </source>
</evidence>
<dbReference type="SMART" id="SM00389">
    <property type="entry name" value="HOX"/>
    <property type="match status" value="4"/>
</dbReference>
<dbReference type="InterPro" id="IPR052631">
    <property type="entry name" value="Paired_homeobox_Bicoid"/>
</dbReference>
<dbReference type="PANTHER" id="PTHR46255:SF3">
    <property type="entry name" value="HOMEOBOX DOMAIN-CONTAINING PROTEIN"/>
    <property type="match status" value="1"/>
</dbReference>
<evidence type="ECO:0000256" key="4">
    <source>
        <dbReference type="SAM" id="MobiDB-lite"/>
    </source>
</evidence>
<keyword evidence="2 3" id="KW-0238">DNA-binding</keyword>
<dbReference type="GO" id="GO:1990837">
    <property type="term" value="F:sequence-specific double-stranded DNA binding"/>
    <property type="evidence" value="ECO:0007669"/>
    <property type="project" value="TreeGrafter"/>
</dbReference>
<dbReference type="InterPro" id="IPR001356">
    <property type="entry name" value="HD"/>
</dbReference>
<dbReference type="SUPFAM" id="SSF46689">
    <property type="entry name" value="Homeodomain-like"/>
    <property type="match status" value="4"/>
</dbReference>
<evidence type="ECO:0000256" key="2">
    <source>
        <dbReference type="PROSITE-ProRule" id="PRU00108"/>
    </source>
</evidence>
<feature type="DNA-binding region" description="Homeobox" evidence="2">
    <location>
        <begin position="114"/>
        <end position="164"/>
    </location>
</feature>
<organism evidence="6 7">
    <name type="scientific">Trachymyrmex septentrionalis</name>
    <dbReference type="NCBI Taxonomy" id="34720"/>
    <lineage>
        <taxon>Eukaryota</taxon>
        <taxon>Metazoa</taxon>
        <taxon>Ecdysozoa</taxon>
        <taxon>Arthropoda</taxon>
        <taxon>Hexapoda</taxon>
        <taxon>Insecta</taxon>
        <taxon>Pterygota</taxon>
        <taxon>Neoptera</taxon>
        <taxon>Endopterygota</taxon>
        <taxon>Hymenoptera</taxon>
        <taxon>Apocrita</taxon>
        <taxon>Aculeata</taxon>
        <taxon>Formicoidea</taxon>
        <taxon>Formicidae</taxon>
        <taxon>Myrmicinae</taxon>
        <taxon>Trachymyrmex</taxon>
    </lineage>
</organism>
<keyword evidence="2 3" id="KW-0539">Nucleus</keyword>
<dbReference type="CDD" id="cd00086">
    <property type="entry name" value="homeodomain"/>
    <property type="match status" value="4"/>
</dbReference>
<keyword evidence="2 3" id="KW-0371">Homeobox</keyword>
<proteinExistence type="predicted"/>
<protein>
    <submittedName>
        <fullName evidence="6">Short stature homeobox protein</fullName>
    </submittedName>
</protein>
<evidence type="ECO:0000313" key="6">
    <source>
        <dbReference type="EMBL" id="KYN34972.1"/>
    </source>
</evidence>
<keyword evidence="7" id="KW-1185">Reference proteome</keyword>
<gene>
    <name evidence="6" type="ORF">ALC56_10699</name>
</gene>
<sequence length="324" mass="38593">MSSEFDRTSETEMPLNEVWNSRRIFMDDQRNELAKVFEETPYPRRNKLEELAQRMGLSFDSLRKWFQSTGTYNPNKSMLSLSCDHHETKSFKSDYKSKKEKPLKIAVGCRKFTVDQRNELMRVLRETRYPDRRKMMELAERLGVSLQKISMWFRNTRRTKSRTKPSQTKSSSTRNCQKIVISESDCKNKNKEPQSLKIVPRRKKFTVEQRNELIRILEETRYPGKRKMVELAQKMGETACPESVCKSGKKKPLKTASCRKRFTVNQRKELIRVFEETPYPIRDKMEELALKMRTSFHSITKWFQNTRTYNPHKFMPSSSHDHHV</sequence>
<dbReference type="GO" id="GO:0000981">
    <property type="term" value="F:DNA-binding transcription factor activity, RNA polymerase II-specific"/>
    <property type="evidence" value="ECO:0007669"/>
    <property type="project" value="TreeGrafter"/>
</dbReference>
<dbReference type="EMBL" id="KQ981852">
    <property type="protein sequence ID" value="KYN34972.1"/>
    <property type="molecule type" value="Genomic_DNA"/>
</dbReference>
<dbReference type="PANTHER" id="PTHR46255">
    <property type="entry name" value="SHORT STATURE HOMEOBOX"/>
    <property type="match status" value="1"/>
</dbReference>
<dbReference type="STRING" id="34720.A0A195F473"/>
<feature type="region of interest" description="Disordered" evidence="4">
    <location>
        <begin position="155"/>
        <end position="174"/>
    </location>
</feature>
<feature type="domain" description="Homeobox" evidence="5">
    <location>
        <begin position="16"/>
        <end position="68"/>
    </location>
</feature>
<feature type="compositionally biased region" description="Polar residues" evidence="4">
    <location>
        <begin position="164"/>
        <end position="174"/>
    </location>
</feature>
<accession>A0A195F473</accession>
<feature type="domain" description="Homeobox" evidence="5">
    <location>
        <begin position="253"/>
        <end position="313"/>
    </location>
</feature>
<name>A0A195F473_9HYME</name>
<evidence type="ECO:0000313" key="7">
    <source>
        <dbReference type="Proteomes" id="UP000078541"/>
    </source>
</evidence>
<evidence type="ECO:0000256" key="1">
    <source>
        <dbReference type="ARBA" id="ARBA00004123"/>
    </source>
</evidence>
<dbReference type="Pfam" id="PF00046">
    <property type="entry name" value="Homeodomain"/>
    <property type="match status" value="3"/>
</dbReference>
<dbReference type="AlphaFoldDB" id="A0A195F473"/>